<accession>A0A0R1WCJ8</accession>
<dbReference type="Proteomes" id="UP000051820">
    <property type="component" value="Unassembled WGS sequence"/>
</dbReference>
<dbReference type="NCBIfam" id="TIGR01764">
    <property type="entry name" value="excise"/>
    <property type="match status" value="1"/>
</dbReference>
<dbReference type="AlphaFoldDB" id="A0A0R1WCJ8"/>
<comment type="caution">
    <text evidence="2">The sequence shown here is derived from an EMBL/GenBank/DDBJ whole genome shotgun (WGS) entry which is preliminary data.</text>
</comment>
<sequence>MLLQNTDNQQNLTEQELVKNILDEVKSTLTQLTINNRYMNKQETCDYLKISNNTLDKWIGYGLPFILVGSTRRFDRVAIDKWLNSRV</sequence>
<organism evidence="2 3">
    <name type="scientific">Paucilactobacillus suebicus DSM 5007 = KCTC 3549</name>
    <dbReference type="NCBI Taxonomy" id="1423807"/>
    <lineage>
        <taxon>Bacteria</taxon>
        <taxon>Bacillati</taxon>
        <taxon>Bacillota</taxon>
        <taxon>Bacilli</taxon>
        <taxon>Lactobacillales</taxon>
        <taxon>Lactobacillaceae</taxon>
        <taxon>Paucilactobacillus</taxon>
    </lineage>
</organism>
<evidence type="ECO:0000259" key="1">
    <source>
        <dbReference type="Pfam" id="PF12728"/>
    </source>
</evidence>
<reference evidence="2 3" key="1">
    <citation type="journal article" date="2015" name="Genome Announc.">
        <title>Expanding the biotechnology potential of lactobacilli through comparative genomics of 213 strains and associated genera.</title>
        <authorList>
            <person name="Sun Z."/>
            <person name="Harris H.M."/>
            <person name="McCann A."/>
            <person name="Guo C."/>
            <person name="Argimon S."/>
            <person name="Zhang W."/>
            <person name="Yang X."/>
            <person name="Jeffery I.B."/>
            <person name="Cooney J.C."/>
            <person name="Kagawa T.F."/>
            <person name="Liu W."/>
            <person name="Song Y."/>
            <person name="Salvetti E."/>
            <person name="Wrobel A."/>
            <person name="Rasinkangas P."/>
            <person name="Parkhill J."/>
            <person name="Rea M.C."/>
            <person name="O'Sullivan O."/>
            <person name="Ritari J."/>
            <person name="Douillard F.P."/>
            <person name="Paul Ross R."/>
            <person name="Yang R."/>
            <person name="Briner A.E."/>
            <person name="Felis G.E."/>
            <person name="de Vos W.M."/>
            <person name="Barrangou R."/>
            <person name="Klaenhammer T.R."/>
            <person name="Caufield P.W."/>
            <person name="Cui Y."/>
            <person name="Zhang H."/>
            <person name="O'Toole P.W."/>
        </authorList>
    </citation>
    <scope>NUCLEOTIDE SEQUENCE [LARGE SCALE GENOMIC DNA]</scope>
    <source>
        <strain evidence="2 3">DSM 5007</strain>
    </source>
</reference>
<feature type="domain" description="Helix-turn-helix" evidence="1">
    <location>
        <begin position="38"/>
        <end position="86"/>
    </location>
</feature>
<dbReference type="OrthoDB" id="2876156at2"/>
<dbReference type="eggNOG" id="ENOG5033ENA">
    <property type="taxonomic scope" value="Bacteria"/>
</dbReference>
<dbReference type="Pfam" id="PF12728">
    <property type="entry name" value="HTH_17"/>
    <property type="match status" value="1"/>
</dbReference>
<dbReference type="STRING" id="1423807.FD16_GL000814"/>
<name>A0A0R1WCJ8_9LACO</name>
<gene>
    <name evidence="2" type="ORF">FD16_GL000814</name>
</gene>
<dbReference type="InterPro" id="IPR009061">
    <property type="entry name" value="DNA-bd_dom_put_sf"/>
</dbReference>
<evidence type="ECO:0000313" key="2">
    <source>
        <dbReference type="EMBL" id="KRM13339.1"/>
    </source>
</evidence>
<dbReference type="EMBL" id="AZGF01000002">
    <property type="protein sequence ID" value="KRM13339.1"/>
    <property type="molecule type" value="Genomic_DNA"/>
</dbReference>
<dbReference type="InterPro" id="IPR041657">
    <property type="entry name" value="HTH_17"/>
</dbReference>
<proteinExistence type="predicted"/>
<dbReference type="InterPro" id="IPR036388">
    <property type="entry name" value="WH-like_DNA-bd_sf"/>
</dbReference>
<dbReference type="SUPFAM" id="SSF46955">
    <property type="entry name" value="Putative DNA-binding domain"/>
    <property type="match status" value="1"/>
</dbReference>
<dbReference type="PATRIC" id="fig|1423807.3.peg.826"/>
<keyword evidence="3" id="KW-1185">Reference proteome</keyword>
<evidence type="ECO:0000313" key="3">
    <source>
        <dbReference type="Proteomes" id="UP000051820"/>
    </source>
</evidence>
<dbReference type="GO" id="GO:0003677">
    <property type="term" value="F:DNA binding"/>
    <property type="evidence" value="ECO:0007669"/>
    <property type="project" value="InterPro"/>
</dbReference>
<dbReference type="Gene3D" id="1.10.10.10">
    <property type="entry name" value="Winged helix-like DNA-binding domain superfamily/Winged helix DNA-binding domain"/>
    <property type="match status" value="1"/>
</dbReference>
<dbReference type="RefSeq" id="WP_010621660.1">
    <property type="nucleotide sequence ID" value="NZ_AZGF01000002.1"/>
</dbReference>
<dbReference type="InterPro" id="IPR010093">
    <property type="entry name" value="SinI_DNA-bd"/>
</dbReference>
<protein>
    <recommendedName>
        <fullName evidence="1">Helix-turn-helix domain-containing protein</fullName>
    </recommendedName>
</protein>